<dbReference type="InterPro" id="IPR031316">
    <property type="entry name" value="FlgM_C"/>
</dbReference>
<name>A0A3N4EKV3_9GAMM</name>
<evidence type="ECO:0000259" key="10">
    <source>
        <dbReference type="Pfam" id="PF04316"/>
    </source>
</evidence>
<keyword evidence="12" id="KW-0966">Cell projection</keyword>
<dbReference type="Proteomes" id="UP000273778">
    <property type="component" value="Chromosome"/>
</dbReference>
<dbReference type="KEGG" id="spsr:EGC80_20470"/>
<comment type="function">
    <text evidence="7">Responsible for the coupling of flagellin expression to flagellar assembly by preventing expression of the flagellin genes when a component of the middle class of proteins is defective. It negatively regulates flagellar genes by inhibiting the activity of FliA by directly binding to FliA.</text>
</comment>
<dbReference type="Pfam" id="PF04316">
    <property type="entry name" value="FlgM"/>
    <property type="match status" value="1"/>
</dbReference>
<dbReference type="OrthoDB" id="5797147at2"/>
<dbReference type="GO" id="GO:0044781">
    <property type="term" value="P:bacterial-type flagellum organization"/>
    <property type="evidence" value="ECO:0007669"/>
    <property type="project" value="UniProtKB-KW"/>
</dbReference>
<keyword evidence="6" id="KW-0804">Transcription</keyword>
<feature type="region of interest" description="Disordered" evidence="9">
    <location>
        <begin position="1"/>
        <end position="38"/>
    </location>
</feature>
<proteinExistence type="inferred from homology"/>
<dbReference type="InterPro" id="IPR007412">
    <property type="entry name" value="FlgM"/>
</dbReference>
<dbReference type="AlphaFoldDB" id="A0A3N4EKV3"/>
<dbReference type="RefSeq" id="WP_124011949.1">
    <property type="nucleotide sequence ID" value="NZ_CP034073.1"/>
</dbReference>
<sequence length="109" mass="11701">MAIDIKHNTAANTQMRTARDTQSAKQSNTAVAQKSAAPVKADSVSITAQAHQLQSAQAKMEATPEVDQKKVAEIKLAISEGRYKVDPEKLAANIASFEAELSSLSFDKE</sequence>
<evidence type="ECO:0000313" key="14">
    <source>
        <dbReference type="Proteomes" id="UP000278855"/>
    </source>
</evidence>
<dbReference type="InterPro" id="IPR035890">
    <property type="entry name" value="Anti-sigma-28_factor_FlgM_sf"/>
</dbReference>
<keyword evidence="12" id="KW-0282">Flagellum</keyword>
<dbReference type="NCBIfam" id="TIGR03824">
    <property type="entry name" value="FlgM_jcvi"/>
    <property type="match status" value="1"/>
</dbReference>
<dbReference type="EMBL" id="CP034073">
    <property type="protein sequence ID" value="AZG37006.1"/>
    <property type="molecule type" value="Genomic_DNA"/>
</dbReference>
<evidence type="ECO:0000256" key="3">
    <source>
        <dbReference type="ARBA" id="ARBA00022491"/>
    </source>
</evidence>
<dbReference type="Proteomes" id="UP000278855">
    <property type="component" value="Unassembled WGS sequence"/>
</dbReference>
<evidence type="ECO:0000313" key="11">
    <source>
        <dbReference type="EMBL" id="AZG37006.1"/>
    </source>
</evidence>
<evidence type="ECO:0000256" key="5">
    <source>
        <dbReference type="ARBA" id="ARBA00023015"/>
    </source>
</evidence>
<protein>
    <recommendedName>
        <fullName evidence="2">Negative regulator of flagellin synthesis</fullName>
    </recommendedName>
    <alternativeName>
        <fullName evidence="8">Anti-sigma-28 factor</fullName>
    </alternativeName>
</protein>
<reference evidence="12" key="3">
    <citation type="submission" date="2018-11" db="EMBL/GenBank/DDBJ databases">
        <authorList>
            <person name="Hwang Y.J."/>
            <person name="Hwang C.Y."/>
        </authorList>
    </citation>
    <scope>NUCLEOTIDE SEQUENCE</scope>
    <source>
        <strain evidence="12">R106</strain>
    </source>
</reference>
<dbReference type="SUPFAM" id="SSF101498">
    <property type="entry name" value="Anti-sigma factor FlgM"/>
    <property type="match status" value="1"/>
</dbReference>
<keyword evidence="5" id="KW-0805">Transcription regulation</keyword>
<organism evidence="12 14">
    <name type="scientific">Shewanella psychromarinicola</name>
    <dbReference type="NCBI Taxonomy" id="2487742"/>
    <lineage>
        <taxon>Bacteria</taxon>
        <taxon>Pseudomonadati</taxon>
        <taxon>Pseudomonadota</taxon>
        <taxon>Gammaproteobacteria</taxon>
        <taxon>Alteromonadales</taxon>
        <taxon>Shewanellaceae</taxon>
        <taxon>Shewanella</taxon>
    </lineage>
</organism>
<keyword evidence="3" id="KW-0678">Repressor</keyword>
<reference evidence="14" key="2">
    <citation type="submission" date="2018-11" db="EMBL/GenBank/DDBJ databases">
        <title>Shewanella sp. R106.</title>
        <authorList>
            <person name="Hwang Y.J."/>
            <person name="Hwang C.Y."/>
        </authorList>
    </citation>
    <scope>NUCLEOTIDE SEQUENCE [LARGE SCALE GENOMIC DNA]</scope>
    <source>
        <strain evidence="14">R106</strain>
    </source>
</reference>
<evidence type="ECO:0000256" key="2">
    <source>
        <dbReference type="ARBA" id="ARBA00017823"/>
    </source>
</evidence>
<reference evidence="11 13" key="1">
    <citation type="submission" date="2018-11" db="EMBL/GenBank/DDBJ databases">
        <title>Shewanella sp. M2.</title>
        <authorList>
            <person name="Hwang Y.J."/>
            <person name="Hwang C.Y."/>
        </authorList>
    </citation>
    <scope>NUCLEOTIDE SEQUENCE [LARGE SCALE GENOMIC DNA]</scope>
    <source>
        <strain evidence="11 13">M2</strain>
    </source>
</reference>
<evidence type="ECO:0000256" key="6">
    <source>
        <dbReference type="ARBA" id="ARBA00023163"/>
    </source>
</evidence>
<gene>
    <name evidence="12" type="primary">flgM</name>
    <name evidence="12" type="ORF">EGC77_04140</name>
    <name evidence="11" type="ORF">EGC80_20470</name>
</gene>
<evidence type="ECO:0000256" key="7">
    <source>
        <dbReference type="ARBA" id="ARBA00024739"/>
    </source>
</evidence>
<evidence type="ECO:0000256" key="8">
    <source>
        <dbReference type="ARBA" id="ARBA00030117"/>
    </source>
</evidence>
<feature type="compositionally biased region" description="Polar residues" evidence="9">
    <location>
        <begin position="9"/>
        <end position="32"/>
    </location>
</feature>
<dbReference type="GO" id="GO:0045892">
    <property type="term" value="P:negative regulation of DNA-templated transcription"/>
    <property type="evidence" value="ECO:0007669"/>
    <property type="project" value="InterPro"/>
</dbReference>
<comment type="similarity">
    <text evidence="1">Belongs to the FlgM family.</text>
</comment>
<keyword evidence="4" id="KW-1005">Bacterial flagellum biogenesis</keyword>
<evidence type="ECO:0000313" key="12">
    <source>
        <dbReference type="EMBL" id="RPA34860.1"/>
    </source>
</evidence>
<accession>A0A3N4EKV3</accession>
<dbReference type="EMBL" id="RKKB01000001">
    <property type="protein sequence ID" value="RPA34860.1"/>
    <property type="molecule type" value="Genomic_DNA"/>
</dbReference>
<feature type="domain" description="Anti-sigma-28 factor FlgM C-terminal" evidence="10">
    <location>
        <begin position="42"/>
        <end position="95"/>
    </location>
</feature>
<evidence type="ECO:0000256" key="1">
    <source>
        <dbReference type="ARBA" id="ARBA00005322"/>
    </source>
</evidence>
<evidence type="ECO:0000256" key="9">
    <source>
        <dbReference type="SAM" id="MobiDB-lite"/>
    </source>
</evidence>
<keyword evidence="12" id="KW-0969">Cilium</keyword>
<keyword evidence="13" id="KW-1185">Reference proteome</keyword>
<evidence type="ECO:0000313" key="13">
    <source>
        <dbReference type="Proteomes" id="UP000273778"/>
    </source>
</evidence>
<evidence type="ECO:0000256" key="4">
    <source>
        <dbReference type="ARBA" id="ARBA00022795"/>
    </source>
</evidence>